<dbReference type="NCBIfam" id="TIGR02469">
    <property type="entry name" value="CbiT"/>
    <property type="match status" value="1"/>
</dbReference>
<dbReference type="InterPro" id="IPR006365">
    <property type="entry name" value="Cbl_synth_CobL"/>
</dbReference>
<evidence type="ECO:0000256" key="3">
    <source>
        <dbReference type="ARBA" id="ARBA00022603"/>
    </source>
</evidence>
<dbReference type="Gene3D" id="3.30.950.10">
    <property type="entry name" value="Methyltransferase, Cobalt-precorrin-4 Transmethylase, Domain 2"/>
    <property type="match status" value="1"/>
</dbReference>
<dbReference type="AlphaFoldDB" id="A0A1B9AN56"/>
<dbReference type="EMBL" id="MAYT01000027">
    <property type="protein sequence ID" value="OCA85191.1"/>
    <property type="molecule type" value="Genomic_DNA"/>
</dbReference>
<evidence type="ECO:0000256" key="2">
    <source>
        <dbReference type="ARBA" id="ARBA00022573"/>
    </source>
</evidence>
<organism evidence="7 8">
    <name type="scientific">Pseudobacillus wudalianchiensis</name>
    <dbReference type="NCBI Taxonomy" id="1743143"/>
    <lineage>
        <taxon>Bacteria</taxon>
        <taxon>Bacillati</taxon>
        <taxon>Bacillota</taxon>
        <taxon>Bacilli</taxon>
        <taxon>Bacillales</taxon>
        <taxon>Bacillaceae</taxon>
        <taxon>Pseudobacillus</taxon>
    </lineage>
</organism>
<name>A0A1B9AN56_9BACI</name>
<dbReference type="GO" id="GO:0032259">
    <property type="term" value="P:methylation"/>
    <property type="evidence" value="ECO:0007669"/>
    <property type="project" value="UniProtKB-KW"/>
</dbReference>
<dbReference type="InterPro" id="IPR050714">
    <property type="entry name" value="Cobalamin_biosynth_MTase"/>
</dbReference>
<gene>
    <name evidence="7" type="ORF">A8F95_10985</name>
</gene>
<dbReference type="InterPro" id="IPR012818">
    <property type="entry name" value="CbiE"/>
</dbReference>
<dbReference type="RefSeq" id="WP_065411160.1">
    <property type="nucleotide sequence ID" value="NZ_MAYT01000027.1"/>
</dbReference>
<dbReference type="SUPFAM" id="SSF53790">
    <property type="entry name" value="Tetrapyrrole methylase"/>
    <property type="match status" value="1"/>
</dbReference>
<keyword evidence="3" id="KW-0489">Methyltransferase</keyword>
<sequence>MGERIKIIGIGDDGRKGLPALYEKWINEADLLAGGERQLAFFSDYEGETFTIKGNLRELKEKLREPQQGKTVVLASGDPLFYGVGGYLSKEAEVDIYPQPSSVQLAFARMGESWSDAAVISLHGRKITGLAQRLDGKEKVALLTDEVNSPQAIARYLTFFGINEYKAFVAENLGGEQERCRWLSLAEMEKGEFSPLNVVILKQVEKPKRWPLGIPDEEFVQRKPDKGLLTKKEIRVLTIGQMNLHQNSVVWDIGTCTGSVAIEAAKIASEGAVYAIEKNEEDLENARENFAKFRTDITAVHGKAPEGLESFPDPDAVFIGGTAGNINGIFDECCSRLKDAGTIVMNVVTLENLSEAQQALKERGFQVDITLAQIARSKPILHLTRMEGLNPVYIITAKRMKEDQS</sequence>
<accession>A0A1B9AN56</accession>
<dbReference type="InterPro" id="IPR000878">
    <property type="entry name" value="4pyrrol_Mease"/>
</dbReference>
<dbReference type="SUPFAM" id="SSF53335">
    <property type="entry name" value="S-adenosyl-L-methionine-dependent methyltransferases"/>
    <property type="match status" value="1"/>
</dbReference>
<keyword evidence="2" id="KW-0169">Cobalamin biosynthesis</keyword>
<evidence type="ECO:0000256" key="4">
    <source>
        <dbReference type="ARBA" id="ARBA00022679"/>
    </source>
</evidence>
<dbReference type="Proteomes" id="UP000092578">
    <property type="component" value="Unassembled WGS sequence"/>
</dbReference>
<dbReference type="PIRSF" id="PIRSF036428">
    <property type="entry name" value="CobL"/>
    <property type="match status" value="1"/>
</dbReference>
<dbReference type="InterPro" id="IPR014008">
    <property type="entry name" value="Cbl_synth_MTase_CbiT"/>
</dbReference>
<dbReference type="PANTHER" id="PTHR43182">
    <property type="entry name" value="COBALT-PRECORRIN-6B C(15)-METHYLTRANSFERASE (DECARBOXYLATING)"/>
    <property type="match status" value="1"/>
</dbReference>
<evidence type="ECO:0000313" key="7">
    <source>
        <dbReference type="EMBL" id="OCA85191.1"/>
    </source>
</evidence>
<reference evidence="8" key="1">
    <citation type="submission" date="2016-05" db="EMBL/GenBank/DDBJ databases">
        <authorList>
            <person name="Liu B."/>
            <person name="Wang J."/>
            <person name="Zhu Y."/>
            <person name="Liu G."/>
            <person name="Chen Q."/>
            <person name="Chen Z."/>
            <person name="Lan J."/>
            <person name="Che J."/>
            <person name="Ge C."/>
            <person name="Shi H."/>
            <person name="Pan Z."/>
            <person name="Liu X."/>
        </authorList>
    </citation>
    <scope>NUCLEOTIDE SEQUENCE [LARGE SCALE GENOMIC DNA]</scope>
    <source>
        <strain evidence="8">FJAT-27215</strain>
    </source>
</reference>
<dbReference type="UniPathway" id="UPA00148"/>
<feature type="domain" description="Tetrapyrrole methylase" evidence="6">
    <location>
        <begin position="6"/>
        <end position="187"/>
    </location>
</feature>
<dbReference type="PANTHER" id="PTHR43182:SF1">
    <property type="entry name" value="COBALT-PRECORRIN-7 C(5)-METHYLTRANSFERASE"/>
    <property type="match status" value="1"/>
</dbReference>
<evidence type="ECO:0000256" key="1">
    <source>
        <dbReference type="ARBA" id="ARBA00004953"/>
    </source>
</evidence>
<dbReference type="GO" id="GO:0009236">
    <property type="term" value="P:cobalamin biosynthetic process"/>
    <property type="evidence" value="ECO:0007669"/>
    <property type="project" value="UniProtKB-UniPathway"/>
</dbReference>
<keyword evidence="8" id="KW-1185">Reference proteome</keyword>
<dbReference type="Gene3D" id="3.40.1010.10">
    <property type="entry name" value="Cobalt-precorrin-4 Transmethylase, Domain 1"/>
    <property type="match status" value="1"/>
</dbReference>
<keyword evidence="4" id="KW-0808">Transferase</keyword>
<dbReference type="InterPro" id="IPR014776">
    <property type="entry name" value="4pyrrole_Mease_sub2"/>
</dbReference>
<dbReference type="InterPro" id="IPR014777">
    <property type="entry name" value="4pyrrole_Mease_sub1"/>
</dbReference>
<dbReference type="Gene3D" id="3.40.50.150">
    <property type="entry name" value="Vaccinia Virus protein VP39"/>
    <property type="match status" value="1"/>
</dbReference>
<dbReference type="InterPro" id="IPR029063">
    <property type="entry name" value="SAM-dependent_MTases_sf"/>
</dbReference>
<dbReference type="InterPro" id="IPR035996">
    <property type="entry name" value="4pyrrol_Methylase_sf"/>
</dbReference>
<evidence type="ECO:0000256" key="5">
    <source>
        <dbReference type="ARBA" id="ARBA00022691"/>
    </source>
</evidence>
<comment type="pathway">
    <text evidence="1">Cofactor biosynthesis; adenosylcobalamin biosynthesis.</text>
</comment>
<evidence type="ECO:0000259" key="6">
    <source>
        <dbReference type="Pfam" id="PF00590"/>
    </source>
</evidence>
<comment type="caution">
    <text evidence="7">The sequence shown here is derived from an EMBL/GenBank/DDBJ whole genome shotgun (WGS) entry which is preliminary data.</text>
</comment>
<protein>
    <submittedName>
        <fullName evidence="7">Cobalamin biosynthesis protein CbiE</fullName>
    </submittedName>
</protein>
<dbReference type="CDD" id="cd11644">
    <property type="entry name" value="Precorrin-6Y-MT"/>
    <property type="match status" value="1"/>
</dbReference>
<proteinExistence type="predicted"/>
<dbReference type="Pfam" id="PF00590">
    <property type="entry name" value="TP_methylase"/>
    <property type="match status" value="1"/>
</dbReference>
<keyword evidence="5" id="KW-0949">S-adenosyl-L-methionine</keyword>
<dbReference type="Pfam" id="PF01135">
    <property type="entry name" value="PCMT"/>
    <property type="match status" value="1"/>
</dbReference>
<dbReference type="NCBIfam" id="TIGR02467">
    <property type="entry name" value="CbiE"/>
    <property type="match status" value="1"/>
</dbReference>
<evidence type="ECO:0000313" key="8">
    <source>
        <dbReference type="Proteomes" id="UP000092578"/>
    </source>
</evidence>
<dbReference type="GO" id="GO:0008276">
    <property type="term" value="F:protein methyltransferase activity"/>
    <property type="evidence" value="ECO:0007669"/>
    <property type="project" value="InterPro"/>
</dbReference>